<feature type="transmembrane region" description="Helical" evidence="3">
    <location>
        <begin position="293"/>
        <end position="315"/>
    </location>
</feature>
<dbReference type="GO" id="GO:0046579">
    <property type="term" value="P:positive regulation of Ras protein signal transduction"/>
    <property type="evidence" value="ECO:0007669"/>
    <property type="project" value="TreeGrafter"/>
</dbReference>
<evidence type="ECO:0000256" key="2">
    <source>
        <dbReference type="SAM" id="MobiDB-lite"/>
    </source>
</evidence>
<comment type="caution">
    <text evidence="4">The sequence shown here is derived from an EMBL/GenBank/DDBJ whole genome shotgun (WGS) entry which is preliminary data.</text>
</comment>
<dbReference type="PANTHER" id="PTHR15243">
    <property type="entry name" value="SERINE/THREONINE-PROTEIN KINASE 19"/>
    <property type="match status" value="1"/>
</dbReference>
<protein>
    <submittedName>
        <fullName evidence="4">DgyrCDS11018</fullName>
    </submittedName>
</protein>
<dbReference type="GO" id="GO:0015889">
    <property type="term" value="P:cobalamin transport"/>
    <property type="evidence" value="ECO:0007669"/>
    <property type="project" value="InterPro"/>
</dbReference>
<evidence type="ECO:0000256" key="1">
    <source>
        <dbReference type="ARBA" id="ARBA00093458"/>
    </source>
</evidence>
<keyword evidence="3" id="KW-0472">Membrane</keyword>
<dbReference type="PANTHER" id="PTHR15243:SF0">
    <property type="entry name" value="SERINE_THREONINE-PROTEIN KINASE 19"/>
    <property type="match status" value="1"/>
</dbReference>
<feature type="compositionally biased region" description="Basic and acidic residues" evidence="2">
    <location>
        <begin position="663"/>
        <end position="680"/>
    </location>
</feature>
<dbReference type="EMBL" id="CAJFCJ010000018">
    <property type="protein sequence ID" value="CAD5122606.1"/>
    <property type="molecule type" value="Genomic_DNA"/>
</dbReference>
<proteinExistence type="inferred from homology"/>
<dbReference type="InterPro" id="IPR018865">
    <property type="entry name" value="STK19-like"/>
</dbReference>
<comment type="similarity">
    <text evidence="1">Belongs to the STK19 family.</text>
</comment>
<sequence length="680" mass="77102">MSNSRNVQAYPPISNLYSSSSDTDDYRFPPGEYSANMNRKRQLVPNAYKSKKRLCNESSNGATLEELNEQDADFDDFSEIRSAYFLIKNMFPTDKFQSQIPAIVLKHQLYALVSDRTQVDRELDDMRKNGEVKLFRLGSEDIDFALVLTDDYKNHIHEILLPKALKKTALDRFMNNIILKGNFVSVDKKQLNENHITDNDITALISAGLLTVRDVGCYWLSIPSVSLYSKSLMRGRKACLTMIKKCKYKEILQPELEKRKLPKVAKLVVGQSKTGSKAMLRLNRPDNCGCIRLVLLTVFGSLACLITGLFLGCMLTKEDANTENLIRERLRLKQYLLNKRNTRGDWSYQNTPLVLMALQLSDTHWAFGNIDSQRTIDKLDIQLLSSLSRSVRGIGKELTTIRLAQYINALLVLFRNPSNFYGHNLIEMLSQHLQQTVYYSKTNAYAVSWSIIALFNGRTDIHLDHLYKIIKLQKSDGSFTGGFGETCMSVMALSCFRDKTIVGQALGRSIDYILRKRRNDNSYGSVLETALALQAINAGGRRYLLDEDYESSLLWLARRSEFGKNSFDNIEVATHVLIALQSTNLLSIRNIVGVSEKKEVANLVGPSIRPVHSKLERSFRFVALCDQTDECMELPSTDVMEFTKTAPKHTGNVDPIDVSSTPNDKKKEEKEEKAPDTNLK</sequence>
<accession>A0A7I8W231</accession>
<keyword evidence="5" id="KW-1185">Reference proteome</keyword>
<keyword evidence="3" id="KW-0812">Transmembrane</keyword>
<reference evidence="4 5" key="1">
    <citation type="submission" date="2020-08" db="EMBL/GenBank/DDBJ databases">
        <authorList>
            <person name="Hejnol A."/>
        </authorList>
    </citation>
    <scope>NUCLEOTIDE SEQUENCE [LARGE SCALE GENOMIC DNA]</scope>
</reference>
<gene>
    <name evidence="4" type="ORF">DGYR_LOCUS10404</name>
</gene>
<evidence type="ECO:0000313" key="5">
    <source>
        <dbReference type="Proteomes" id="UP000549394"/>
    </source>
</evidence>
<dbReference type="Pfam" id="PF10494">
    <property type="entry name" value="Stk19"/>
    <property type="match status" value="1"/>
</dbReference>
<keyword evidence="3" id="KW-1133">Transmembrane helix</keyword>
<evidence type="ECO:0000313" key="4">
    <source>
        <dbReference type="EMBL" id="CAD5122606.1"/>
    </source>
</evidence>
<name>A0A7I8W231_9ANNE</name>
<organism evidence="4 5">
    <name type="scientific">Dimorphilus gyrociliatus</name>
    <dbReference type="NCBI Taxonomy" id="2664684"/>
    <lineage>
        <taxon>Eukaryota</taxon>
        <taxon>Metazoa</taxon>
        <taxon>Spiralia</taxon>
        <taxon>Lophotrochozoa</taxon>
        <taxon>Annelida</taxon>
        <taxon>Polychaeta</taxon>
        <taxon>Polychaeta incertae sedis</taxon>
        <taxon>Dinophilidae</taxon>
        <taxon>Dimorphilus</taxon>
    </lineage>
</organism>
<evidence type="ECO:0000256" key="3">
    <source>
        <dbReference type="SAM" id="Phobius"/>
    </source>
</evidence>
<dbReference type="AlphaFoldDB" id="A0A7I8W231"/>
<feature type="region of interest" description="Disordered" evidence="2">
    <location>
        <begin position="645"/>
        <end position="680"/>
    </location>
</feature>
<dbReference type="SUPFAM" id="SSF48239">
    <property type="entry name" value="Terpenoid cyclases/Protein prenyltransferases"/>
    <property type="match status" value="1"/>
</dbReference>
<dbReference type="GO" id="GO:0031419">
    <property type="term" value="F:cobalamin binding"/>
    <property type="evidence" value="ECO:0007669"/>
    <property type="project" value="InterPro"/>
</dbReference>
<feature type="region of interest" description="Disordered" evidence="2">
    <location>
        <begin position="1"/>
        <end position="34"/>
    </location>
</feature>
<dbReference type="Pfam" id="PF01122">
    <property type="entry name" value="Cobalamin_bind"/>
    <property type="match status" value="1"/>
</dbReference>
<dbReference type="Proteomes" id="UP000549394">
    <property type="component" value="Unassembled WGS sequence"/>
</dbReference>
<dbReference type="InterPro" id="IPR008930">
    <property type="entry name" value="Terpenoid_cyclase/PrenylTrfase"/>
</dbReference>
<dbReference type="Gene3D" id="1.50.10.20">
    <property type="match status" value="1"/>
</dbReference>
<dbReference type="OrthoDB" id="10261701at2759"/>
<dbReference type="InterPro" id="IPR002157">
    <property type="entry name" value="Cbl-bd_prot"/>
</dbReference>